<organism evidence="1">
    <name type="scientific">marine metagenome</name>
    <dbReference type="NCBI Taxonomy" id="408172"/>
    <lineage>
        <taxon>unclassified sequences</taxon>
        <taxon>metagenomes</taxon>
        <taxon>ecological metagenomes</taxon>
    </lineage>
</organism>
<name>A0A382PUN6_9ZZZZ</name>
<proteinExistence type="predicted"/>
<protein>
    <submittedName>
        <fullName evidence="1">Uncharacterized protein</fullName>
    </submittedName>
</protein>
<accession>A0A382PUN6</accession>
<sequence>ISELDSTHCVFSNEYYDIDTNPCIIRGLNVQGYDPMAEWINIGDNVGISRSFIDEDVLDGVEYTYAVTAYDMGMLSFDLSYTSQDPDGLTNNYCEGDDSYCDGMACCQANNCCDQTLFGTPLTSESLCEGQGGIWFPTLYPDENSCNEAGTSYIWQYIVKDLFLEEYYRPDSLGYYSDCENVGFEWNVVEYENEEDCESFGHTWNIIQFEIDTTWSSWNPDKFMGYNYGTENNELWGYPSFESSRIFESFTDLNLNGICDFDINSDEFEPFFDMDSSDTGIIGRCDKLDDLTSRCPLDNSDCINVIVVEPGYKSSNYTEPSYFPEQEFIKPDSTLNSPLT</sequence>
<gene>
    <name evidence="1" type="ORF">METZ01_LOCUS329182</name>
</gene>
<dbReference type="EMBL" id="UINC01109477">
    <property type="protein sequence ID" value="SVC76328.1"/>
    <property type="molecule type" value="Genomic_DNA"/>
</dbReference>
<feature type="non-terminal residue" evidence="1">
    <location>
        <position position="340"/>
    </location>
</feature>
<feature type="non-terminal residue" evidence="1">
    <location>
        <position position="1"/>
    </location>
</feature>
<dbReference type="AlphaFoldDB" id="A0A382PUN6"/>
<evidence type="ECO:0000313" key="1">
    <source>
        <dbReference type="EMBL" id="SVC76328.1"/>
    </source>
</evidence>
<reference evidence="1" key="1">
    <citation type="submission" date="2018-05" db="EMBL/GenBank/DDBJ databases">
        <authorList>
            <person name="Lanie J.A."/>
            <person name="Ng W.-L."/>
            <person name="Kazmierczak K.M."/>
            <person name="Andrzejewski T.M."/>
            <person name="Davidsen T.M."/>
            <person name="Wayne K.J."/>
            <person name="Tettelin H."/>
            <person name="Glass J.I."/>
            <person name="Rusch D."/>
            <person name="Podicherti R."/>
            <person name="Tsui H.-C.T."/>
            <person name="Winkler M.E."/>
        </authorList>
    </citation>
    <scope>NUCLEOTIDE SEQUENCE</scope>
</reference>